<proteinExistence type="predicted"/>
<gene>
    <name evidence="2" type="ORF">B0T25DRAFT_618042</name>
</gene>
<reference evidence="2" key="2">
    <citation type="submission" date="2023-06" db="EMBL/GenBank/DDBJ databases">
        <authorList>
            <consortium name="Lawrence Berkeley National Laboratory"/>
            <person name="Haridas S."/>
            <person name="Hensen N."/>
            <person name="Bonometti L."/>
            <person name="Westerberg I."/>
            <person name="Brannstrom I.O."/>
            <person name="Guillou S."/>
            <person name="Cros-Aarteil S."/>
            <person name="Calhoun S."/>
            <person name="Kuo A."/>
            <person name="Mondo S."/>
            <person name="Pangilinan J."/>
            <person name="Riley R."/>
            <person name="Labutti K."/>
            <person name="Andreopoulos B."/>
            <person name="Lipzen A."/>
            <person name="Chen C."/>
            <person name="Yanf M."/>
            <person name="Daum C."/>
            <person name="Ng V."/>
            <person name="Clum A."/>
            <person name="Steindorff A."/>
            <person name="Ohm R."/>
            <person name="Martin F."/>
            <person name="Silar P."/>
            <person name="Natvig D."/>
            <person name="Lalanne C."/>
            <person name="Gautier V."/>
            <person name="Ament-Velasquez S.L."/>
            <person name="Kruys A."/>
            <person name="Hutchinson M.I."/>
            <person name="Powell A.J."/>
            <person name="Barry K."/>
            <person name="Miller A.N."/>
            <person name="Grigoriev I.V."/>
            <person name="Debuchy R."/>
            <person name="Gladieux P."/>
            <person name="Thoren M.H."/>
            <person name="Johannesson H."/>
        </authorList>
    </citation>
    <scope>NUCLEOTIDE SEQUENCE</scope>
    <source>
        <strain evidence="2">CBS 955.72</strain>
    </source>
</reference>
<dbReference type="Proteomes" id="UP001275084">
    <property type="component" value="Unassembled WGS sequence"/>
</dbReference>
<evidence type="ECO:0000313" key="3">
    <source>
        <dbReference type="Proteomes" id="UP001275084"/>
    </source>
</evidence>
<comment type="caution">
    <text evidence="2">The sequence shown here is derived from an EMBL/GenBank/DDBJ whole genome shotgun (WGS) entry which is preliminary data.</text>
</comment>
<dbReference type="EMBL" id="JAUIQD010000009">
    <property type="protein sequence ID" value="KAK3339620.1"/>
    <property type="molecule type" value="Genomic_DNA"/>
</dbReference>
<name>A0AAJ0H4S8_9PEZI</name>
<sequence length="418" mass="46008">MAPYHLLLPIKLDAVFNTKVYSGGPNQAKITPITQPNYTFLQFKDHLVQNDILSHVNLHNLSLSLYNPCFTDIGKASTLDDLTVPNYPAIPNRWLVICSNPNADITVPKGPPGLNSVTSWVFKSDRTSNIDALPESMDLEVDTAPFMTAFVKQGIARDILVEQQTEVVIGSYIEALFINYQYHYGNVFSMLDTFAYQGADSSVQHLKSAMANYYVIGWHSSPDKEATSAGDGAKSRARIRPPFDDKLDQPGAAHTLCHGAMYNASWSSKELPKHRAANTLAETMPKMPLPKMPFAVGTTPIDGVLAYLSKQSPTKDLESGLLALQTLLRADKEGVDAQMATDKVQATNYAHFDSSNHYFLPAKGGKHTGADPSQSQQDALRLNNRLGHGHLSPLKPDSGECRFKVFQQDDCDIKEVPD</sequence>
<evidence type="ECO:0000256" key="1">
    <source>
        <dbReference type="SAM" id="MobiDB-lite"/>
    </source>
</evidence>
<accession>A0AAJ0H4S8</accession>
<reference evidence="2" key="1">
    <citation type="journal article" date="2023" name="Mol. Phylogenet. Evol.">
        <title>Genome-scale phylogeny and comparative genomics of the fungal order Sordariales.</title>
        <authorList>
            <person name="Hensen N."/>
            <person name="Bonometti L."/>
            <person name="Westerberg I."/>
            <person name="Brannstrom I.O."/>
            <person name="Guillou S."/>
            <person name="Cros-Aarteil S."/>
            <person name="Calhoun S."/>
            <person name="Haridas S."/>
            <person name="Kuo A."/>
            <person name="Mondo S."/>
            <person name="Pangilinan J."/>
            <person name="Riley R."/>
            <person name="LaButti K."/>
            <person name="Andreopoulos B."/>
            <person name="Lipzen A."/>
            <person name="Chen C."/>
            <person name="Yan M."/>
            <person name="Daum C."/>
            <person name="Ng V."/>
            <person name="Clum A."/>
            <person name="Steindorff A."/>
            <person name="Ohm R.A."/>
            <person name="Martin F."/>
            <person name="Silar P."/>
            <person name="Natvig D.O."/>
            <person name="Lalanne C."/>
            <person name="Gautier V."/>
            <person name="Ament-Velasquez S.L."/>
            <person name="Kruys A."/>
            <person name="Hutchinson M.I."/>
            <person name="Powell A.J."/>
            <person name="Barry K."/>
            <person name="Miller A.N."/>
            <person name="Grigoriev I.V."/>
            <person name="Debuchy R."/>
            <person name="Gladieux P."/>
            <person name="Hiltunen Thoren M."/>
            <person name="Johannesson H."/>
        </authorList>
    </citation>
    <scope>NUCLEOTIDE SEQUENCE</scope>
    <source>
        <strain evidence="2">CBS 955.72</strain>
    </source>
</reference>
<organism evidence="2 3">
    <name type="scientific">Lasiosphaeria hispida</name>
    <dbReference type="NCBI Taxonomy" id="260671"/>
    <lineage>
        <taxon>Eukaryota</taxon>
        <taxon>Fungi</taxon>
        <taxon>Dikarya</taxon>
        <taxon>Ascomycota</taxon>
        <taxon>Pezizomycotina</taxon>
        <taxon>Sordariomycetes</taxon>
        <taxon>Sordariomycetidae</taxon>
        <taxon>Sordariales</taxon>
        <taxon>Lasiosphaeriaceae</taxon>
        <taxon>Lasiosphaeria</taxon>
    </lineage>
</organism>
<evidence type="ECO:0000313" key="2">
    <source>
        <dbReference type="EMBL" id="KAK3339620.1"/>
    </source>
</evidence>
<protein>
    <submittedName>
        <fullName evidence="2">Uncharacterized protein</fullName>
    </submittedName>
</protein>
<keyword evidence="3" id="KW-1185">Reference proteome</keyword>
<feature type="region of interest" description="Disordered" evidence="1">
    <location>
        <begin position="225"/>
        <end position="245"/>
    </location>
</feature>
<dbReference type="AlphaFoldDB" id="A0AAJ0H4S8"/>